<feature type="chain" id="PRO_5015631229" evidence="2">
    <location>
        <begin position="24"/>
        <end position="117"/>
    </location>
</feature>
<dbReference type="AlphaFoldDB" id="A0A2U2DS07"/>
<evidence type="ECO:0000313" key="3">
    <source>
        <dbReference type="EMBL" id="PWE56077.1"/>
    </source>
</evidence>
<dbReference type="RefSeq" id="WP_109458397.1">
    <property type="nucleotide sequence ID" value="NZ_QFBC01000004.1"/>
</dbReference>
<dbReference type="EMBL" id="QFBC01000004">
    <property type="protein sequence ID" value="PWE56077.1"/>
    <property type="molecule type" value="Genomic_DNA"/>
</dbReference>
<dbReference type="Proteomes" id="UP000245252">
    <property type="component" value="Unassembled WGS sequence"/>
</dbReference>
<accession>A0A2U2DS07</accession>
<proteinExistence type="predicted"/>
<name>A0A2U2DS07_9HYPH</name>
<feature type="region of interest" description="Disordered" evidence="1">
    <location>
        <begin position="95"/>
        <end position="117"/>
    </location>
</feature>
<keyword evidence="2" id="KW-0732">Signal</keyword>
<protein>
    <submittedName>
        <fullName evidence="3">Uncharacterized protein</fullName>
    </submittedName>
</protein>
<evidence type="ECO:0000256" key="2">
    <source>
        <dbReference type="SAM" id="SignalP"/>
    </source>
</evidence>
<evidence type="ECO:0000256" key="1">
    <source>
        <dbReference type="SAM" id="MobiDB-lite"/>
    </source>
</evidence>
<sequence length="117" mass="13115">MPSLRHAAVLAALTLLYAAPVMATDFSREAVTAGDPYRDLPGVKEPKNNLGSNSDGFECRTELGERRYYRRDPFYRFGEPGVVYSCNRNGVTVESFEPPSRGGRFPGQKQVGWPWQE</sequence>
<comment type="caution">
    <text evidence="3">The sequence shown here is derived from an EMBL/GenBank/DDBJ whole genome shotgun (WGS) entry which is preliminary data.</text>
</comment>
<reference evidence="3 4" key="1">
    <citation type="submission" date="2018-05" db="EMBL/GenBank/DDBJ databases">
        <title>The draft genome of strain NS-104.</title>
        <authorList>
            <person name="Hang P."/>
            <person name="Jiang J."/>
        </authorList>
    </citation>
    <scope>NUCLEOTIDE SEQUENCE [LARGE SCALE GENOMIC DNA]</scope>
    <source>
        <strain evidence="3 4">NS-104</strain>
    </source>
</reference>
<dbReference type="OrthoDB" id="8303807at2"/>
<keyword evidence="4" id="KW-1185">Reference proteome</keyword>
<organism evidence="3 4">
    <name type="scientific">Metarhizobium album</name>
    <dbReference type="NCBI Taxonomy" id="2182425"/>
    <lineage>
        <taxon>Bacteria</taxon>
        <taxon>Pseudomonadati</taxon>
        <taxon>Pseudomonadota</taxon>
        <taxon>Alphaproteobacteria</taxon>
        <taxon>Hyphomicrobiales</taxon>
        <taxon>Rhizobiaceae</taxon>
        <taxon>Metarhizobium</taxon>
    </lineage>
</organism>
<feature type="signal peptide" evidence="2">
    <location>
        <begin position="1"/>
        <end position="23"/>
    </location>
</feature>
<gene>
    <name evidence="3" type="ORF">DEM27_11605</name>
</gene>
<evidence type="ECO:0000313" key="4">
    <source>
        <dbReference type="Proteomes" id="UP000245252"/>
    </source>
</evidence>